<dbReference type="EMBL" id="BAABME010003850">
    <property type="protein sequence ID" value="GAA0160332.1"/>
    <property type="molecule type" value="Genomic_DNA"/>
</dbReference>
<dbReference type="Proteomes" id="UP001454036">
    <property type="component" value="Unassembled WGS sequence"/>
</dbReference>
<dbReference type="PANTHER" id="PTHR34120:SF15">
    <property type="entry name" value="CALCIUM_CALMODULIN PROTEIN KINASE"/>
    <property type="match status" value="1"/>
</dbReference>
<name>A0AAV3QDT4_LITER</name>
<organism evidence="2 3">
    <name type="scientific">Lithospermum erythrorhizon</name>
    <name type="common">Purple gromwell</name>
    <name type="synonym">Lithospermum officinale var. erythrorhizon</name>
    <dbReference type="NCBI Taxonomy" id="34254"/>
    <lineage>
        <taxon>Eukaryota</taxon>
        <taxon>Viridiplantae</taxon>
        <taxon>Streptophyta</taxon>
        <taxon>Embryophyta</taxon>
        <taxon>Tracheophyta</taxon>
        <taxon>Spermatophyta</taxon>
        <taxon>Magnoliopsida</taxon>
        <taxon>eudicotyledons</taxon>
        <taxon>Gunneridae</taxon>
        <taxon>Pentapetalae</taxon>
        <taxon>asterids</taxon>
        <taxon>lamiids</taxon>
        <taxon>Boraginales</taxon>
        <taxon>Boraginaceae</taxon>
        <taxon>Boraginoideae</taxon>
        <taxon>Lithospermeae</taxon>
        <taxon>Lithospermum</taxon>
    </lineage>
</organism>
<reference evidence="2 3" key="1">
    <citation type="submission" date="2024-01" db="EMBL/GenBank/DDBJ databases">
        <title>The complete chloroplast genome sequence of Lithospermum erythrorhizon: insights into the phylogenetic relationship among Boraginaceae species and the maternal lineages of purple gromwells.</title>
        <authorList>
            <person name="Okada T."/>
            <person name="Watanabe K."/>
        </authorList>
    </citation>
    <scope>NUCLEOTIDE SEQUENCE [LARGE SCALE GENOMIC DNA]</scope>
</reference>
<feature type="region of interest" description="Disordered" evidence="1">
    <location>
        <begin position="1"/>
        <end position="41"/>
    </location>
</feature>
<accession>A0AAV3QDT4</accession>
<proteinExistence type="predicted"/>
<sequence>MFSPAKDQPNPKTTIEEPKLDSSSTHVNSPPQSFWVPKDDENDWLEQNSIMQRKTSRKLVFFPTQNDYHQTKPGFLGSVFSSTQKLKTSLIGFPAGPTSSFHNEKHRQNKTGNIFLFRSRSESRRKSGSQENEIEPGSPQVNCVGGIGTRRERAKKTGFTSICCNEMSTDVRTGPVDSVIHAPSLAGLKAKGSVH</sequence>
<feature type="compositionally biased region" description="Polar residues" evidence="1">
    <location>
        <begin position="21"/>
        <end position="32"/>
    </location>
</feature>
<dbReference type="AlphaFoldDB" id="A0AAV3QDT4"/>
<gene>
    <name evidence="2" type="ORF">LIER_16912</name>
</gene>
<evidence type="ECO:0000313" key="3">
    <source>
        <dbReference type="Proteomes" id="UP001454036"/>
    </source>
</evidence>
<evidence type="ECO:0000313" key="2">
    <source>
        <dbReference type="EMBL" id="GAA0160332.1"/>
    </source>
</evidence>
<protein>
    <submittedName>
        <fullName evidence="2">Uncharacterized protein</fullName>
    </submittedName>
</protein>
<keyword evidence="3" id="KW-1185">Reference proteome</keyword>
<comment type="caution">
    <text evidence="2">The sequence shown here is derived from an EMBL/GenBank/DDBJ whole genome shotgun (WGS) entry which is preliminary data.</text>
</comment>
<feature type="region of interest" description="Disordered" evidence="1">
    <location>
        <begin position="118"/>
        <end position="145"/>
    </location>
</feature>
<dbReference type="PANTHER" id="PTHR34120">
    <property type="entry name" value="EXPRESSED PROTEIN"/>
    <property type="match status" value="1"/>
</dbReference>
<evidence type="ECO:0000256" key="1">
    <source>
        <dbReference type="SAM" id="MobiDB-lite"/>
    </source>
</evidence>